<keyword evidence="5" id="KW-0833">Ubl conjugation pathway</keyword>
<dbReference type="Pfam" id="PF00443">
    <property type="entry name" value="UCH"/>
    <property type="match status" value="1"/>
</dbReference>
<evidence type="ECO:0000256" key="3">
    <source>
        <dbReference type="ARBA" id="ARBA00012759"/>
    </source>
</evidence>
<keyword evidence="7" id="KW-0788">Thiol protease</keyword>
<dbReference type="PROSITE" id="PS50235">
    <property type="entry name" value="USP_3"/>
    <property type="match status" value="1"/>
</dbReference>
<feature type="region of interest" description="Disordered" evidence="8">
    <location>
        <begin position="98"/>
        <end position="137"/>
    </location>
</feature>
<dbReference type="Proteomes" id="UP001165090">
    <property type="component" value="Unassembled WGS sequence"/>
</dbReference>
<dbReference type="InterPro" id="IPR050185">
    <property type="entry name" value="Ub_carboxyl-term_hydrolase"/>
</dbReference>
<feature type="region of interest" description="Disordered" evidence="8">
    <location>
        <begin position="1"/>
        <end position="37"/>
    </location>
</feature>
<dbReference type="Gene3D" id="3.90.70.10">
    <property type="entry name" value="Cysteine proteinases"/>
    <property type="match status" value="2"/>
</dbReference>
<feature type="compositionally biased region" description="Low complexity" evidence="8">
    <location>
        <begin position="247"/>
        <end position="258"/>
    </location>
</feature>
<feature type="region of interest" description="Disordered" evidence="8">
    <location>
        <begin position="247"/>
        <end position="267"/>
    </location>
</feature>
<dbReference type="EC" id="3.4.19.12" evidence="3"/>
<dbReference type="PROSITE" id="PS00973">
    <property type="entry name" value="USP_2"/>
    <property type="match status" value="1"/>
</dbReference>
<dbReference type="EMBL" id="BSDZ01000004">
    <property type="protein sequence ID" value="GLI59887.1"/>
    <property type="molecule type" value="Genomic_DNA"/>
</dbReference>
<proteinExistence type="inferred from homology"/>
<evidence type="ECO:0000313" key="10">
    <source>
        <dbReference type="EMBL" id="GLI59887.1"/>
    </source>
</evidence>
<keyword evidence="11" id="KW-1185">Reference proteome</keyword>
<dbReference type="SUPFAM" id="SSF54001">
    <property type="entry name" value="Cysteine proteinases"/>
    <property type="match status" value="2"/>
</dbReference>
<evidence type="ECO:0000256" key="4">
    <source>
        <dbReference type="ARBA" id="ARBA00022670"/>
    </source>
</evidence>
<evidence type="ECO:0000256" key="2">
    <source>
        <dbReference type="ARBA" id="ARBA00009085"/>
    </source>
</evidence>
<keyword evidence="6" id="KW-0378">Hydrolase</keyword>
<dbReference type="InterPro" id="IPR038765">
    <property type="entry name" value="Papain-like_cys_pep_sf"/>
</dbReference>
<feature type="compositionally biased region" description="Basic residues" evidence="8">
    <location>
        <begin position="98"/>
        <end position="112"/>
    </location>
</feature>
<dbReference type="PANTHER" id="PTHR21646:SF24">
    <property type="entry name" value="UBIQUITIN CARBOXYL-TERMINAL HYDROLASE"/>
    <property type="match status" value="1"/>
</dbReference>
<protein>
    <recommendedName>
        <fullName evidence="3">ubiquitinyl hydrolase 1</fullName>
        <ecNumber evidence="3">3.4.19.12</ecNumber>
    </recommendedName>
</protein>
<dbReference type="InterPro" id="IPR001394">
    <property type="entry name" value="Peptidase_C19_UCH"/>
</dbReference>
<comment type="similarity">
    <text evidence="2">Belongs to the peptidase C19 family.</text>
</comment>
<evidence type="ECO:0000256" key="1">
    <source>
        <dbReference type="ARBA" id="ARBA00000707"/>
    </source>
</evidence>
<gene>
    <name evidence="10" type="ORF">VaNZ11_001808</name>
</gene>
<sequence>VVVQMGQPGVSASQLADPQLTRPPLGGGSAEAGSQSAAQGTATLHGCLRHFVTPERLSAGEAWVCGACMRRQPAVKQLSIRRLPPVLALHVKRFEHPYHHHHHRHRHRHNQSHHHDQQQYPDAQPPPGDPCEGARGPVGASNSTALYGAVAATSAAVAVAGGQALGGGGGGTSAAAAPTSRTGRQTAQKIQTQLQFPVMLDLAPYTTPAILRERYGMRDHSQGVAGGDKTSSGGWSAAAAVKLELGDPGATGAATPTDGSGGGGPPSSVPSCRYQLFAVISHKGDLSGGHYVVFVRPGAGAGDSWYQCDDAWVTAVGEDDVTACQAYMLFYSADL</sequence>
<evidence type="ECO:0000259" key="9">
    <source>
        <dbReference type="PROSITE" id="PS50235"/>
    </source>
</evidence>
<feature type="domain" description="USP" evidence="9">
    <location>
        <begin position="1"/>
        <end position="334"/>
    </location>
</feature>
<dbReference type="PANTHER" id="PTHR21646">
    <property type="entry name" value="UBIQUITIN CARBOXYL-TERMINAL HYDROLASE"/>
    <property type="match status" value="1"/>
</dbReference>
<dbReference type="InterPro" id="IPR028889">
    <property type="entry name" value="USP"/>
</dbReference>
<feature type="non-terminal residue" evidence="10">
    <location>
        <position position="1"/>
    </location>
</feature>
<comment type="catalytic activity">
    <reaction evidence="1">
        <text>Thiol-dependent hydrolysis of ester, thioester, amide, peptide and isopeptide bonds formed by the C-terminal Gly of ubiquitin (a 76-residue protein attached to proteins as an intracellular targeting signal).</text>
        <dbReference type="EC" id="3.4.19.12"/>
    </reaction>
</comment>
<reference evidence="10 11" key="1">
    <citation type="journal article" date="2023" name="IScience">
        <title>Expanded male sex-determining region conserved during the evolution of homothallism in the green alga Volvox.</title>
        <authorList>
            <person name="Yamamoto K."/>
            <person name="Matsuzaki R."/>
            <person name="Mahakham W."/>
            <person name="Heman W."/>
            <person name="Sekimoto H."/>
            <person name="Kawachi M."/>
            <person name="Minakuchi Y."/>
            <person name="Toyoda A."/>
            <person name="Nozaki H."/>
        </authorList>
    </citation>
    <scope>NUCLEOTIDE SEQUENCE [LARGE SCALE GENOMIC DNA]</scope>
    <source>
        <strain evidence="10 11">NIES-4468</strain>
    </source>
</reference>
<evidence type="ECO:0000256" key="6">
    <source>
        <dbReference type="ARBA" id="ARBA00022801"/>
    </source>
</evidence>
<evidence type="ECO:0000313" key="11">
    <source>
        <dbReference type="Proteomes" id="UP001165090"/>
    </source>
</evidence>
<evidence type="ECO:0000256" key="7">
    <source>
        <dbReference type="ARBA" id="ARBA00022807"/>
    </source>
</evidence>
<evidence type="ECO:0000256" key="8">
    <source>
        <dbReference type="SAM" id="MobiDB-lite"/>
    </source>
</evidence>
<name>A0ABQ5RS95_9CHLO</name>
<keyword evidence="4" id="KW-0645">Protease</keyword>
<comment type="caution">
    <text evidence="10">The sequence shown here is derived from an EMBL/GenBank/DDBJ whole genome shotgun (WGS) entry which is preliminary data.</text>
</comment>
<organism evidence="10 11">
    <name type="scientific">Volvox africanus</name>
    <dbReference type="NCBI Taxonomy" id="51714"/>
    <lineage>
        <taxon>Eukaryota</taxon>
        <taxon>Viridiplantae</taxon>
        <taxon>Chlorophyta</taxon>
        <taxon>core chlorophytes</taxon>
        <taxon>Chlorophyceae</taxon>
        <taxon>CS clade</taxon>
        <taxon>Chlamydomonadales</taxon>
        <taxon>Volvocaceae</taxon>
        <taxon>Volvox</taxon>
    </lineage>
</organism>
<evidence type="ECO:0000256" key="5">
    <source>
        <dbReference type="ARBA" id="ARBA00022786"/>
    </source>
</evidence>
<accession>A0ABQ5RS95</accession>
<dbReference type="InterPro" id="IPR018200">
    <property type="entry name" value="USP_CS"/>
</dbReference>